<dbReference type="GeneID" id="31365440"/>
<dbReference type="Gene3D" id="3.10.450.50">
    <property type="match status" value="1"/>
</dbReference>
<gene>
    <name evidence="2" type="ORF">PPL_09968</name>
</gene>
<protein>
    <recommendedName>
        <fullName evidence="1">SnoaL-like domain-containing protein</fullName>
    </recommendedName>
</protein>
<feature type="domain" description="SnoaL-like" evidence="1">
    <location>
        <begin position="12"/>
        <end position="92"/>
    </location>
</feature>
<reference evidence="2 3" key="1">
    <citation type="journal article" date="2011" name="Genome Res.">
        <title>Phylogeny-wide analysis of social amoeba genomes highlights ancient origins for complex intercellular communication.</title>
        <authorList>
            <person name="Heidel A.J."/>
            <person name="Lawal H.M."/>
            <person name="Felder M."/>
            <person name="Schilde C."/>
            <person name="Helps N.R."/>
            <person name="Tunggal B."/>
            <person name="Rivero F."/>
            <person name="John U."/>
            <person name="Schleicher M."/>
            <person name="Eichinger L."/>
            <person name="Platzer M."/>
            <person name="Noegel A.A."/>
            <person name="Schaap P."/>
            <person name="Gloeckner G."/>
        </authorList>
    </citation>
    <scope>NUCLEOTIDE SEQUENCE [LARGE SCALE GENOMIC DNA]</scope>
    <source>
        <strain evidence="3">ATCC 26659 / Pp 5 / PN500</strain>
    </source>
</reference>
<evidence type="ECO:0000259" key="1">
    <source>
        <dbReference type="Pfam" id="PF12680"/>
    </source>
</evidence>
<dbReference type="RefSeq" id="XP_020428340.1">
    <property type="nucleotide sequence ID" value="XM_020580755.1"/>
</dbReference>
<keyword evidence="3" id="KW-1185">Reference proteome</keyword>
<dbReference type="InParanoid" id="D3BPS4"/>
<name>D3BPS4_HETP5</name>
<accession>D3BPS4</accession>
<evidence type="ECO:0000313" key="2">
    <source>
        <dbReference type="EMBL" id="EFA76207.1"/>
    </source>
</evidence>
<sequence length="125" mass="14286">MFTEIEAKQFAADWVESWNLHDLGRVLNHYTDDFQFTSILISSIAGDPSGTLKGKDKIADYWQKALIKYPQLHFKLLYTLVGVDSITLVYTSVNDRIASESDTKITISKTLSYMGYYNQFDIGDE</sequence>
<proteinExistence type="predicted"/>
<dbReference type="AlphaFoldDB" id="D3BPS4"/>
<dbReference type="InterPro" id="IPR032710">
    <property type="entry name" value="NTF2-like_dom_sf"/>
</dbReference>
<evidence type="ECO:0000313" key="3">
    <source>
        <dbReference type="Proteomes" id="UP000001396"/>
    </source>
</evidence>
<dbReference type="EMBL" id="ADBJ01000047">
    <property type="protein sequence ID" value="EFA76207.1"/>
    <property type="molecule type" value="Genomic_DNA"/>
</dbReference>
<dbReference type="Pfam" id="PF12680">
    <property type="entry name" value="SnoaL_2"/>
    <property type="match status" value="1"/>
</dbReference>
<dbReference type="Proteomes" id="UP000001396">
    <property type="component" value="Unassembled WGS sequence"/>
</dbReference>
<dbReference type="SUPFAM" id="SSF54427">
    <property type="entry name" value="NTF2-like"/>
    <property type="match status" value="1"/>
</dbReference>
<dbReference type="InterPro" id="IPR037401">
    <property type="entry name" value="SnoaL-like"/>
</dbReference>
<organism evidence="2 3">
    <name type="scientific">Heterostelium pallidum (strain ATCC 26659 / Pp 5 / PN500)</name>
    <name type="common">Cellular slime mold</name>
    <name type="synonym">Polysphondylium pallidum</name>
    <dbReference type="NCBI Taxonomy" id="670386"/>
    <lineage>
        <taxon>Eukaryota</taxon>
        <taxon>Amoebozoa</taxon>
        <taxon>Evosea</taxon>
        <taxon>Eumycetozoa</taxon>
        <taxon>Dictyostelia</taxon>
        <taxon>Acytosteliales</taxon>
        <taxon>Acytosteliaceae</taxon>
        <taxon>Heterostelium</taxon>
    </lineage>
</organism>
<comment type="caution">
    <text evidence="2">The sequence shown here is derived from an EMBL/GenBank/DDBJ whole genome shotgun (WGS) entry which is preliminary data.</text>
</comment>